<dbReference type="EC" id="2.4.1.-" evidence="5"/>
<protein>
    <recommendedName>
        <fullName evidence="5">Glycosyltransferase</fullName>
        <ecNumber evidence="5">2.4.1.-</ecNumber>
    </recommendedName>
</protein>
<evidence type="ECO:0000313" key="6">
    <source>
        <dbReference type="EMBL" id="CAL0311511.1"/>
    </source>
</evidence>
<evidence type="ECO:0000256" key="1">
    <source>
        <dbReference type="ARBA" id="ARBA00009995"/>
    </source>
</evidence>
<dbReference type="SUPFAM" id="SSF53756">
    <property type="entry name" value="UDP-Glycosyltransferase/glycogen phosphorylase"/>
    <property type="match status" value="1"/>
</dbReference>
<keyword evidence="7" id="KW-1185">Reference proteome</keyword>
<evidence type="ECO:0000313" key="7">
    <source>
        <dbReference type="Proteomes" id="UP001497480"/>
    </source>
</evidence>
<dbReference type="PANTHER" id="PTHR48046">
    <property type="entry name" value="UDP-GLYCOSYLTRANSFERASE 72E1"/>
    <property type="match status" value="1"/>
</dbReference>
<evidence type="ECO:0000256" key="2">
    <source>
        <dbReference type="ARBA" id="ARBA00022676"/>
    </source>
</evidence>
<dbReference type="FunFam" id="3.40.50.2000:FF:000051">
    <property type="entry name" value="Glycosyltransferase"/>
    <property type="match status" value="1"/>
</dbReference>
<dbReference type="Gene3D" id="3.40.50.2000">
    <property type="entry name" value="Glycogen Phosphorylase B"/>
    <property type="match status" value="2"/>
</dbReference>
<dbReference type="CDD" id="cd03784">
    <property type="entry name" value="GT1_Gtf-like"/>
    <property type="match status" value="1"/>
</dbReference>
<evidence type="ECO:0000256" key="5">
    <source>
        <dbReference type="RuleBase" id="RU362057"/>
    </source>
</evidence>
<dbReference type="AlphaFoldDB" id="A0AAV1WQ25"/>
<keyword evidence="2 4" id="KW-0328">Glycosyltransferase</keyword>
<accession>A0AAV1WQ25</accession>
<comment type="similarity">
    <text evidence="1 4">Belongs to the UDP-glycosyltransferase family.</text>
</comment>
<comment type="caution">
    <text evidence="6">The sequence shown here is derived from an EMBL/GenBank/DDBJ whole genome shotgun (WGS) entry which is preliminary data.</text>
</comment>
<dbReference type="PROSITE" id="PS00375">
    <property type="entry name" value="UDPGT"/>
    <property type="match status" value="1"/>
</dbReference>
<reference evidence="6 7" key="1">
    <citation type="submission" date="2024-03" db="EMBL/GenBank/DDBJ databases">
        <authorList>
            <person name="Martinez-Hernandez J."/>
        </authorList>
    </citation>
    <scope>NUCLEOTIDE SEQUENCE [LARGE SCALE GENOMIC DNA]</scope>
</reference>
<dbReference type="EMBL" id="CAXHTB010000009">
    <property type="protein sequence ID" value="CAL0311511.1"/>
    <property type="molecule type" value="Genomic_DNA"/>
</dbReference>
<evidence type="ECO:0000256" key="4">
    <source>
        <dbReference type="RuleBase" id="RU003718"/>
    </source>
</evidence>
<evidence type="ECO:0000256" key="3">
    <source>
        <dbReference type="ARBA" id="ARBA00022679"/>
    </source>
</evidence>
<dbReference type="Proteomes" id="UP001497480">
    <property type="component" value="Unassembled WGS sequence"/>
</dbReference>
<keyword evidence="3 4" id="KW-0808">Transferase</keyword>
<dbReference type="Pfam" id="PF00201">
    <property type="entry name" value="UDPGT"/>
    <property type="match status" value="1"/>
</dbReference>
<gene>
    <name evidence="6" type="ORF">LLUT_LOCUS12571</name>
</gene>
<name>A0AAV1WQ25_LUPLU</name>
<organism evidence="6 7">
    <name type="scientific">Lupinus luteus</name>
    <name type="common">European yellow lupine</name>
    <dbReference type="NCBI Taxonomy" id="3873"/>
    <lineage>
        <taxon>Eukaryota</taxon>
        <taxon>Viridiplantae</taxon>
        <taxon>Streptophyta</taxon>
        <taxon>Embryophyta</taxon>
        <taxon>Tracheophyta</taxon>
        <taxon>Spermatophyta</taxon>
        <taxon>Magnoliopsida</taxon>
        <taxon>eudicotyledons</taxon>
        <taxon>Gunneridae</taxon>
        <taxon>Pentapetalae</taxon>
        <taxon>rosids</taxon>
        <taxon>fabids</taxon>
        <taxon>Fabales</taxon>
        <taxon>Fabaceae</taxon>
        <taxon>Papilionoideae</taxon>
        <taxon>50 kb inversion clade</taxon>
        <taxon>genistoids sensu lato</taxon>
        <taxon>core genistoids</taxon>
        <taxon>Genisteae</taxon>
        <taxon>Lupinus</taxon>
    </lineage>
</organism>
<sequence length="485" mass="54398">MDIQKLAAHVVLLSSPGLGHLIPFIELGNHFALIHTHLKVTLLAVTSQTSEAETQILNSAMKTNLINIIQIPSPNIFHLIEYDAAPVTRLCVMMREAKPSIRKALSNMTLRPSLFIVDIFGTESLSIAKELRILNYVFVASHAKFLSLVIYTPVLDKQIEGQYVDQEEPLKIPGCNLVPPEDVVDPMLDRNSVQYEEYREVGNRILESDAILVNTWEELEHKHLQALRDEDLLGQILNKIPVHGIGPLVRQRVSETSEEFEPLLQWLDKQPNESVIYISFGSGGTISFEQMTELAWGLELSQQRFVWVVRAPTKVSADAAFFTTKYFNSGDNEVADYLPEGFLSRTNNIGTLIPEWAPQSSILRHRSVGGFLSHCGWNSTLESITNGVPMIAWPLYAEQRMNATLLVEDLGVAVRPKVLPTKKVVDREEIASMVREIMVVDENMKRNPIRGRVKKIRHSAEKALLKGGSSYAAMSRVVKTITSKS</sequence>
<proteinExistence type="inferred from homology"/>
<dbReference type="PANTHER" id="PTHR48046:SF1">
    <property type="entry name" value="GLYCOSYLTRANSFERASE-RELATED"/>
    <property type="match status" value="1"/>
</dbReference>
<dbReference type="InterPro" id="IPR002213">
    <property type="entry name" value="UDP_glucos_trans"/>
</dbReference>
<dbReference type="InterPro" id="IPR035595">
    <property type="entry name" value="UDP_glycos_trans_CS"/>
</dbReference>
<dbReference type="GO" id="GO:0008194">
    <property type="term" value="F:UDP-glycosyltransferase activity"/>
    <property type="evidence" value="ECO:0007669"/>
    <property type="project" value="InterPro"/>
</dbReference>